<accession>A0A4R0S9F4</accession>
<dbReference type="AlphaFoldDB" id="A0A4R0S9F4"/>
<dbReference type="EMBL" id="SHRR01000035">
    <property type="protein sequence ID" value="TCE83275.1"/>
    <property type="molecule type" value="Genomic_DNA"/>
</dbReference>
<comment type="caution">
    <text evidence="1">The sequence shown here is derived from an EMBL/GenBank/DDBJ whole genome shotgun (WGS) entry which is preliminary data.</text>
</comment>
<evidence type="ECO:0000313" key="4">
    <source>
        <dbReference type="Proteomes" id="UP000293475"/>
    </source>
</evidence>
<gene>
    <name evidence="1" type="ORF">MCC10004_1887</name>
    <name evidence="2" type="ORF">MCC10070_2031</name>
</gene>
<evidence type="ECO:0000313" key="3">
    <source>
        <dbReference type="Proteomes" id="UP000291814"/>
    </source>
</evidence>
<dbReference type="EMBL" id="SHPO01000030">
    <property type="protein sequence ID" value="TCD76664.1"/>
    <property type="molecule type" value="Genomic_DNA"/>
</dbReference>
<reference evidence="3 4" key="1">
    <citation type="journal article" date="2018" name="Sci. Rep.">
        <title>Genomic diversity and distribution of Bifidobacterium longum subsp. longum across the human lifespan.</title>
        <authorList>
            <person name="Odamaki T."/>
            <person name="Bottacini F."/>
            <person name="Kato K."/>
            <person name="Mitsuyama E."/>
            <person name="Yoshida K."/>
            <person name="Horigome A."/>
            <person name="Xiao J.Z."/>
            <person name="van Sinderen D."/>
        </authorList>
    </citation>
    <scope>NUCLEOTIDE SEQUENCE [LARGE SCALE GENOMIC DNA]</scope>
    <source>
        <strain evidence="1 4">MCC10004</strain>
        <strain evidence="2 3">MCC10070</strain>
    </source>
</reference>
<reference evidence="1" key="2">
    <citation type="submission" date="2019-02" db="EMBL/GenBank/DDBJ databases">
        <authorList>
            <person name="Odamaki T."/>
        </authorList>
    </citation>
    <scope>NUCLEOTIDE SEQUENCE</scope>
    <source>
        <strain evidence="1">MCC10004</strain>
        <strain evidence="2">MCC10070</strain>
    </source>
</reference>
<proteinExistence type="predicted"/>
<protein>
    <submittedName>
        <fullName evidence="1">Uncharacterized protein</fullName>
    </submittedName>
</protein>
<dbReference type="Proteomes" id="UP000291814">
    <property type="component" value="Unassembled WGS sequence"/>
</dbReference>
<organism evidence="1 4">
    <name type="scientific">Bifidobacterium longum subsp. longum</name>
    <dbReference type="NCBI Taxonomy" id="1679"/>
    <lineage>
        <taxon>Bacteria</taxon>
        <taxon>Bacillati</taxon>
        <taxon>Actinomycetota</taxon>
        <taxon>Actinomycetes</taxon>
        <taxon>Bifidobacteriales</taxon>
        <taxon>Bifidobacteriaceae</taxon>
        <taxon>Bifidobacterium</taxon>
    </lineage>
</organism>
<evidence type="ECO:0000313" key="2">
    <source>
        <dbReference type="EMBL" id="TCE83275.1"/>
    </source>
</evidence>
<evidence type="ECO:0000313" key="1">
    <source>
        <dbReference type="EMBL" id="TCD76664.1"/>
    </source>
</evidence>
<sequence>MAATATADFTVRFIIEPFSFIVDPAIPGQDRYANTHLYDYRHALLCNGLLLFANDSNIGAS</sequence>
<dbReference type="Proteomes" id="UP000293475">
    <property type="component" value="Unassembled WGS sequence"/>
</dbReference>
<name>A0A4R0S9F4_BIFLL</name>